<dbReference type="PANTHER" id="PTHR22617:SF45">
    <property type="entry name" value="CHEMOTAXIS PROTEIN CHEW"/>
    <property type="match status" value="1"/>
</dbReference>
<keyword evidence="7" id="KW-1185">Reference proteome</keyword>
<dbReference type="STRING" id="1123510.GCA_000620025_02406"/>
<comment type="subcellular location">
    <subcellularLocation>
        <location evidence="1">Cytoplasm</location>
    </subcellularLocation>
</comment>
<organism evidence="6 7">
    <name type="scientific">Zymobacter palmae</name>
    <dbReference type="NCBI Taxonomy" id="33074"/>
    <lineage>
        <taxon>Bacteria</taxon>
        <taxon>Pseudomonadati</taxon>
        <taxon>Pseudomonadota</taxon>
        <taxon>Gammaproteobacteria</taxon>
        <taxon>Oceanospirillales</taxon>
        <taxon>Halomonadaceae</taxon>
        <taxon>Zymobacter group</taxon>
        <taxon>Zymobacter</taxon>
    </lineage>
</organism>
<reference evidence="6 7" key="1">
    <citation type="submission" date="2018-09" db="EMBL/GenBank/DDBJ databases">
        <title>Zymobacter palmae IAM14233 (=T109) whole genome analysis.</title>
        <authorList>
            <person name="Yanase H."/>
        </authorList>
    </citation>
    <scope>NUCLEOTIDE SEQUENCE [LARGE SCALE GENOMIC DNA]</scope>
    <source>
        <strain evidence="6 7">IAM14233</strain>
    </source>
</reference>
<dbReference type="Gene3D" id="2.40.50.180">
    <property type="entry name" value="CheA-289, Domain 4"/>
    <property type="match status" value="1"/>
</dbReference>
<dbReference type="OrthoDB" id="9790406at2"/>
<dbReference type="PROSITE" id="PS50851">
    <property type="entry name" value="CHEW"/>
    <property type="match status" value="1"/>
</dbReference>
<dbReference type="InterPro" id="IPR036061">
    <property type="entry name" value="CheW-like_dom_sf"/>
</dbReference>
<dbReference type="CDD" id="cd00732">
    <property type="entry name" value="CheW"/>
    <property type="match status" value="1"/>
</dbReference>
<dbReference type="Proteomes" id="UP000267342">
    <property type="component" value="Chromosome"/>
</dbReference>
<dbReference type="SUPFAM" id="SSF50341">
    <property type="entry name" value="CheW-like"/>
    <property type="match status" value="1"/>
</dbReference>
<dbReference type="PANTHER" id="PTHR22617">
    <property type="entry name" value="CHEMOTAXIS SENSOR HISTIDINE KINASE-RELATED"/>
    <property type="match status" value="1"/>
</dbReference>
<dbReference type="GO" id="GO:0007165">
    <property type="term" value="P:signal transduction"/>
    <property type="evidence" value="ECO:0007669"/>
    <property type="project" value="InterPro"/>
</dbReference>
<dbReference type="SMART" id="SM00260">
    <property type="entry name" value="CheW"/>
    <property type="match status" value="1"/>
</dbReference>
<protein>
    <recommendedName>
        <fullName evidence="2">Chemotaxis protein CheW</fullName>
    </recommendedName>
</protein>
<dbReference type="InterPro" id="IPR039315">
    <property type="entry name" value="CheW"/>
</dbReference>
<dbReference type="InterPro" id="IPR002545">
    <property type="entry name" value="CheW-lke_dom"/>
</dbReference>
<evidence type="ECO:0000259" key="5">
    <source>
        <dbReference type="PROSITE" id="PS50851"/>
    </source>
</evidence>
<dbReference type="Pfam" id="PF01584">
    <property type="entry name" value="CheW"/>
    <property type="match status" value="1"/>
</dbReference>
<name>A0A348HFK3_9GAMM</name>
<gene>
    <name evidence="6" type="ORF">ZBT109_1649</name>
</gene>
<proteinExistence type="predicted"/>
<evidence type="ECO:0000256" key="3">
    <source>
        <dbReference type="ARBA" id="ARBA00022490"/>
    </source>
</evidence>
<dbReference type="GO" id="GO:0006935">
    <property type="term" value="P:chemotaxis"/>
    <property type="evidence" value="ECO:0007669"/>
    <property type="project" value="UniProtKB-KW"/>
</dbReference>
<evidence type="ECO:0000256" key="4">
    <source>
        <dbReference type="ARBA" id="ARBA00022500"/>
    </source>
</evidence>
<dbReference type="AlphaFoldDB" id="A0A348HFK3"/>
<dbReference type="Gene3D" id="2.30.30.40">
    <property type="entry name" value="SH3 Domains"/>
    <property type="match status" value="1"/>
</dbReference>
<evidence type="ECO:0000313" key="6">
    <source>
        <dbReference type="EMBL" id="BBG30405.1"/>
    </source>
</evidence>
<dbReference type="EMBL" id="AP018933">
    <property type="protein sequence ID" value="BBG30405.1"/>
    <property type="molecule type" value="Genomic_DNA"/>
</dbReference>
<evidence type="ECO:0000256" key="1">
    <source>
        <dbReference type="ARBA" id="ARBA00004496"/>
    </source>
</evidence>
<evidence type="ECO:0000256" key="2">
    <source>
        <dbReference type="ARBA" id="ARBA00021483"/>
    </source>
</evidence>
<evidence type="ECO:0000313" key="7">
    <source>
        <dbReference type="Proteomes" id="UP000267342"/>
    </source>
</evidence>
<keyword evidence="3" id="KW-0963">Cytoplasm</keyword>
<keyword evidence="4" id="KW-0145">Chemotaxis</keyword>
<feature type="domain" description="CheW-like" evidence="5">
    <location>
        <begin position="30"/>
        <end position="170"/>
    </location>
</feature>
<dbReference type="FunFam" id="2.40.50.180:FF:000002">
    <property type="entry name" value="Chemotaxis protein CheW"/>
    <property type="match status" value="1"/>
</dbReference>
<accession>A0A348HFK3</accession>
<sequence>MESRIVSDQSVDLNNASVNHLLENGGEDRHREYLSFRLGDEEYAIDILRVQEIRGYNNITRIAGAPDFIKGVTNLRGIIVPIVDLRIKFALQKAEYDHRTVVIVLNIGKRIVGAVVDDVSDVLMIDVNDVRPAPDFGGAMSTEFIHGLASVEERMLVLLDIEKLMSSREMALVENIVEEGRDLAV</sequence>
<dbReference type="GO" id="GO:0005829">
    <property type="term" value="C:cytosol"/>
    <property type="evidence" value="ECO:0007669"/>
    <property type="project" value="TreeGrafter"/>
</dbReference>
<dbReference type="KEGG" id="zpl:ZBT109_1649"/>